<dbReference type="Proteomes" id="UP000503447">
    <property type="component" value="Chromosome"/>
</dbReference>
<evidence type="ECO:0000313" key="2">
    <source>
        <dbReference type="EMBL" id="QJW95668.1"/>
    </source>
</evidence>
<name>A0A6M5YNX1_9BACT</name>
<organism evidence="2 3">
    <name type="scientific">Frigoriglobus tundricola</name>
    <dbReference type="NCBI Taxonomy" id="2774151"/>
    <lineage>
        <taxon>Bacteria</taxon>
        <taxon>Pseudomonadati</taxon>
        <taxon>Planctomycetota</taxon>
        <taxon>Planctomycetia</taxon>
        <taxon>Gemmatales</taxon>
        <taxon>Gemmataceae</taxon>
        <taxon>Frigoriglobus</taxon>
    </lineage>
</organism>
<feature type="chain" id="PRO_5027080406" description="TIGR03000 domain-containing protein" evidence="1">
    <location>
        <begin position="24"/>
        <end position="230"/>
    </location>
</feature>
<reference evidence="3" key="1">
    <citation type="submission" date="2020-05" db="EMBL/GenBank/DDBJ databases">
        <title>Frigoriglobus tundricola gen. nov., sp. nov., a psychrotolerant cellulolytic planctomycete of the family Gemmataceae with two divergent copies of 16S rRNA gene.</title>
        <authorList>
            <person name="Kulichevskaya I.S."/>
            <person name="Ivanova A.A."/>
            <person name="Naumoff D.G."/>
            <person name="Beletsky A.V."/>
            <person name="Rijpstra W.I.C."/>
            <person name="Sinninghe Damste J.S."/>
            <person name="Mardanov A.V."/>
            <person name="Ravin N.V."/>
            <person name="Dedysh S.N."/>
        </authorList>
    </citation>
    <scope>NUCLEOTIDE SEQUENCE [LARGE SCALE GENOMIC DNA]</scope>
    <source>
        <strain evidence="3">PL17</strain>
    </source>
</reference>
<evidence type="ECO:0000256" key="1">
    <source>
        <dbReference type="SAM" id="SignalP"/>
    </source>
</evidence>
<protein>
    <recommendedName>
        <fullName evidence="4">TIGR03000 domain-containing protein</fullName>
    </recommendedName>
</protein>
<dbReference type="EMBL" id="CP053452">
    <property type="protein sequence ID" value="QJW95668.1"/>
    <property type="molecule type" value="Genomic_DNA"/>
</dbReference>
<gene>
    <name evidence="2" type="ORF">FTUN_3222</name>
</gene>
<evidence type="ECO:0008006" key="4">
    <source>
        <dbReference type="Google" id="ProtNLM"/>
    </source>
</evidence>
<dbReference type="AlphaFoldDB" id="A0A6M5YNX1"/>
<feature type="signal peptide" evidence="1">
    <location>
        <begin position="1"/>
        <end position="23"/>
    </location>
</feature>
<dbReference type="KEGG" id="ftj:FTUN_3222"/>
<keyword evidence="3" id="KW-1185">Reference proteome</keyword>
<proteinExistence type="predicted"/>
<accession>A0A6M5YNX1</accession>
<keyword evidence="1" id="KW-0732">Signal</keyword>
<sequence length="230" mass="24570">MSRFFVPALTVVAFATFAPTALAQHGGRGGQMGGGSSQRTLPLSPGVFPGSSIGPGTQFLPQQTPRFVPNNGIAGGGTTQYLRPNAGFGAGSSRFGLVNGVGFGFGYGYGGYGYGYGYNGYGYGNGDYGYSYGYAPVYYHRRHWFGGWYQPNIILGNEFPATLTVQLPSGEVPKEYSLTSPVLKPEERYTFAVNVRWTSGGKTYEAKRDVTLGAGDRSRLLIVSGTEVKE</sequence>
<evidence type="ECO:0000313" key="3">
    <source>
        <dbReference type="Proteomes" id="UP000503447"/>
    </source>
</evidence>
<dbReference type="RefSeq" id="WP_171468860.1">
    <property type="nucleotide sequence ID" value="NZ_CP053452.2"/>
</dbReference>